<keyword evidence="2" id="KW-1185">Reference proteome</keyword>
<dbReference type="EMBL" id="CM055097">
    <property type="protein sequence ID" value="KAJ7552802.1"/>
    <property type="molecule type" value="Genomic_DNA"/>
</dbReference>
<reference evidence="2" key="1">
    <citation type="journal article" date="2024" name="Proc. Natl. Acad. Sci. U.S.A.">
        <title>Extraordinary preservation of gene collinearity over three hundred million years revealed in homosporous lycophytes.</title>
        <authorList>
            <person name="Li C."/>
            <person name="Wickell D."/>
            <person name="Kuo L.Y."/>
            <person name="Chen X."/>
            <person name="Nie B."/>
            <person name="Liao X."/>
            <person name="Peng D."/>
            <person name="Ji J."/>
            <person name="Jenkins J."/>
            <person name="Williams M."/>
            <person name="Shu S."/>
            <person name="Plott C."/>
            <person name="Barry K."/>
            <person name="Rajasekar S."/>
            <person name="Grimwood J."/>
            <person name="Han X."/>
            <person name="Sun S."/>
            <person name="Hou Z."/>
            <person name="He W."/>
            <person name="Dai G."/>
            <person name="Sun C."/>
            <person name="Schmutz J."/>
            <person name="Leebens-Mack J.H."/>
            <person name="Li F.W."/>
            <person name="Wang L."/>
        </authorList>
    </citation>
    <scope>NUCLEOTIDE SEQUENCE [LARGE SCALE GENOMIC DNA]</scope>
    <source>
        <strain evidence="2">cv. PW_Plant_1</strain>
    </source>
</reference>
<organism evidence="1 2">
    <name type="scientific">Diphasiastrum complanatum</name>
    <name type="common">Issler's clubmoss</name>
    <name type="synonym">Lycopodium complanatum</name>
    <dbReference type="NCBI Taxonomy" id="34168"/>
    <lineage>
        <taxon>Eukaryota</taxon>
        <taxon>Viridiplantae</taxon>
        <taxon>Streptophyta</taxon>
        <taxon>Embryophyta</taxon>
        <taxon>Tracheophyta</taxon>
        <taxon>Lycopodiopsida</taxon>
        <taxon>Lycopodiales</taxon>
        <taxon>Lycopodiaceae</taxon>
        <taxon>Lycopodioideae</taxon>
        <taxon>Diphasiastrum</taxon>
    </lineage>
</organism>
<name>A0ACC2DFB9_DIPCM</name>
<accession>A0ACC2DFB9</accession>
<gene>
    <name evidence="1" type="ORF">O6H91_06G070800</name>
</gene>
<sequence length="178" mass="19283">MVVQLAASPQTIHALADMGSDLVWARCKPFNGTGGPVPNLKTSLSYKPIRCLSSQCRALGCDAHCSKTRCRFQYGYSDGSNLARDFSSDTLTMTGTDGKPPKFTNFSFGCVHQASVKIGTIGGSLFDLSILFTRVGCTLLLINDFRLLLIDTLPKLGFECHEVVEARCLAAALLICWP</sequence>
<evidence type="ECO:0000313" key="1">
    <source>
        <dbReference type="EMBL" id="KAJ7552802.1"/>
    </source>
</evidence>
<protein>
    <submittedName>
        <fullName evidence="1">Uncharacterized protein</fullName>
    </submittedName>
</protein>
<dbReference type="Proteomes" id="UP001162992">
    <property type="component" value="Chromosome 6"/>
</dbReference>
<evidence type="ECO:0000313" key="2">
    <source>
        <dbReference type="Proteomes" id="UP001162992"/>
    </source>
</evidence>
<comment type="caution">
    <text evidence="1">The sequence shown here is derived from an EMBL/GenBank/DDBJ whole genome shotgun (WGS) entry which is preliminary data.</text>
</comment>
<proteinExistence type="predicted"/>